<keyword evidence="3" id="KW-1185">Reference proteome</keyword>
<dbReference type="AlphaFoldDB" id="A0A9N9N5C1"/>
<organism evidence="2 3">
    <name type="scientific">Ambispora gerdemannii</name>
    <dbReference type="NCBI Taxonomy" id="144530"/>
    <lineage>
        <taxon>Eukaryota</taxon>
        <taxon>Fungi</taxon>
        <taxon>Fungi incertae sedis</taxon>
        <taxon>Mucoromycota</taxon>
        <taxon>Glomeromycotina</taxon>
        <taxon>Glomeromycetes</taxon>
        <taxon>Archaeosporales</taxon>
        <taxon>Ambisporaceae</taxon>
        <taxon>Ambispora</taxon>
    </lineage>
</organism>
<gene>
    <name evidence="2" type="ORF">AGERDE_LOCUS13623</name>
</gene>
<dbReference type="EMBL" id="CAJVPL010018888">
    <property type="protein sequence ID" value="CAG8703386.1"/>
    <property type="molecule type" value="Genomic_DNA"/>
</dbReference>
<sequence length="159" mass="17704">TGKIDVNIPNINKSDLPEKLSAVTVLNLEIRESSNETKSKSPEDPTVVIAQYTEISNENDLESPENLALDPGLVDSINESEPDFSEDSSVDEEASDSNVKPLLNEPHLLDNQSLICKEKIDSHEDWFIENTSDIELHETRALLSAKKEPEFSQEPSTEN</sequence>
<feature type="region of interest" description="Disordered" evidence="1">
    <location>
        <begin position="56"/>
        <end position="105"/>
    </location>
</feature>
<evidence type="ECO:0000313" key="2">
    <source>
        <dbReference type="EMBL" id="CAG8703386.1"/>
    </source>
</evidence>
<dbReference type="Proteomes" id="UP000789831">
    <property type="component" value="Unassembled WGS sequence"/>
</dbReference>
<name>A0A9N9N5C1_9GLOM</name>
<feature type="compositionally biased region" description="Acidic residues" evidence="1">
    <location>
        <begin position="78"/>
        <end position="95"/>
    </location>
</feature>
<feature type="non-terminal residue" evidence="2">
    <location>
        <position position="159"/>
    </location>
</feature>
<protein>
    <submittedName>
        <fullName evidence="2">10079_t:CDS:1</fullName>
    </submittedName>
</protein>
<reference evidence="2" key="1">
    <citation type="submission" date="2021-06" db="EMBL/GenBank/DDBJ databases">
        <authorList>
            <person name="Kallberg Y."/>
            <person name="Tangrot J."/>
            <person name="Rosling A."/>
        </authorList>
    </citation>
    <scope>NUCLEOTIDE SEQUENCE</scope>
    <source>
        <strain evidence="2">MT106</strain>
    </source>
</reference>
<proteinExistence type="predicted"/>
<comment type="caution">
    <text evidence="2">The sequence shown here is derived from an EMBL/GenBank/DDBJ whole genome shotgun (WGS) entry which is preliminary data.</text>
</comment>
<evidence type="ECO:0000313" key="3">
    <source>
        <dbReference type="Proteomes" id="UP000789831"/>
    </source>
</evidence>
<accession>A0A9N9N5C1</accession>
<evidence type="ECO:0000256" key="1">
    <source>
        <dbReference type="SAM" id="MobiDB-lite"/>
    </source>
</evidence>
<feature type="non-terminal residue" evidence="2">
    <location>
        <position position="1"/>
    </location>
</feature>